<dbReference type="FunFam" id="3.30.565.10:FF:000010">
    <property type="entry name" value="Sensor histidine kinase RcsC"/>
    <property type="match status" value="1"/>
</dbReference>
<dbReference type="InterPro" id="IPR001789">
    <property type="entry name" value="Sig_transdc_resp-reg_receiver"/>
</dbReference>
<dbReference type="InterPro" id="IPR003594">
    <property type="entry name" value="HATPase_dom"/>
</dbReference>
<dbReference type="SMART" id="SM00062">
    <property type="entry name" value="PBPb"/>
    <property type="match status" value="1"/>
</dbReference>
<dbReference type="InterPro" id="IPR001638">
    <property type="entry name" value="Solute-binding_3/MltF_N"/>
</dbReference>
<dbReference type="Gene3D" id="3.30.565.10">
    <property type="entry name" value="Histidine kinase-like ATPase, C-terminal domain"/>
    <property type="match status" value="1"/>
</dbReference>
<evidence type="ECO:0000256" key="4">
    <source>
        <dbReference type="ARBA" id="ARBA00022679"/>
    </source>
</evidence>
<dbReference type="SUPFAM" id="SSF53850">
    <property type="entry name" value="Periplasmic binding protein-like II"/>
    <property type="match status" value="1"/>
</dbReference>
<dbReference type="SMART" id="SM00091">
    <property type="entry name" value="PAS"/>
    <property type="match status" value="2"/>
</dbReference>
<dbReference type="CDD" id="cd17546">
    <property type="entry name" value="REC_hyHK_CKI1_RcsC-like"/>
    <property type="match status" value="1"/>
</dbReference>
<dbReference type="PROSITE" id="PS50109">
    <property type="entry name" value="HIS_KIN"/>
    <property type="match status" value="1"/>
</dbReference>
<evidence type="ECO:0000259" key="10">
    <source>
        <dbReference type="PROSITE" id="PS50112"/>
    </source>
</evidence>
<dbReference type="RefSeq" id="WP_129348602.1">
    <property type="nucleotide sequence ID" value="NZ_CP026538.1"/>
</dbReference>
<organism evidence="11 12">
    <name type="scientific">Solidesulfovibrio carbinolicus</name>
    <dbReference type="NCBI Taxonomy" id="296842"/>
    <lineage>
        <taxon>Bacteria</taxon>
        <taxon>Pseudomonadati</taxon>
        <taxon>Thermodesulfobacteriota</taxon>
        <taxon>Desulfovibrionia</taxon>
        <taxon>Desulfovibrionales</taxon>
        <taxon>Desulfovibrionaceae</taxon>
        <taxon>Solidesulfovibrio</taxon>
    </lineage>
</organism>
<dbReference type="Gene3D" id="3.40.190.10">
    <property type="entry name" value="Periplasmic binding protein-like II"/>
    <property type="match status" value="2"/>
</dbReference>
<dbReference type="InterPro" id="IPR036097">
    <property type="entry name" value="HisK_dim/P_sf"/>
</dbReference>
<dbReference type="OrthoDB" id="9176708at2"/>
<evidence type="ECO:0000313" key="11">
    <source>
        <dbReference type="EMBL" id="QAZ65871.1"/>
    </source>
</evidence>
<evidence type="ECO:0000256" key="2">
    <source>
        <dbReference type="ARBA" id="ARBA00012438"/>
    </source>
</evidence>
<feature type="chain" id="PRO_5020429230" description="histidine kinase" evidence="7">
    <location>
        <begin position="24"/>
        <end position="977"/>
    </location>
</feature>
<feature type="signal peptide" evidence="7">
    <location>
        <begin position="1"/>
        <end position="23"/>
    </location>
</feature>
<dbReference type="Pfam" id="PF00512">
    <property type="entry name" value="HisKA"/>
    <property type="match status" value="1"/>
</dbReference>
<dbReference type="PROSITE" id="PS50112">
    <property type="entry name" value="PAS"/>
    <property type="match status" value="2"/>
</dbReference>
<dbReference type="Pfam" id="PF08448">
    <property type="entry name" value="PAS_4"/>
    <property type="match status" value="1"/>
</dbReference>
<evidence type="ECO:0000313" key="12">
    <source>
        <dbReference type="Proteomes" id="UP000293296"/>
    </source>
</evidence>
<dbReference type="AlphaFoldDB" id="A0A4P6HFE3"/>
<dbReference type="Pfam" id="PF00072">
    <property type="entry name" value="Response_reg"/>
    <property type="match status" value="1"/>
</dbReference>
<dbReference type="SUPFAM" id="SSF47384">
    <property type="entry name" value="Homodimeric domain of signal transducing histidine kinase"/>
    <property type="match status" value="1"/>
</dbReference>
<feature type="domain" description="PAS" evidence="10">
    <location>
        <begin position="323"/>
        <end position="393"/>
    </location>
</feature>
<feature type="domain" description="PAS" evidence="10">
    <location>
        <begin position="466"/>
        <end position="513"/>
    </location>
</feature>
<dbReference type="Gene3D" id="1.10.287.130">
    <property type="match status" value="1"/>
</dbReference>
<dbReference type="EC" id="2.7.13.3" evidence="2"/>
<feature type="modified residue" description="4-aspartylphosphate" evidence="6">
    <location>
        <position position="882"/>
    </location>
</feature>
<evidence type="ECO:0000256" key="5">
    <source>
        <dbReference type="ARBA" id="ARBA00022777"/>
    </source>
</evidence>
<name>A0A4P6HFE3_9BACT</name>
<dbReference type="Pfam" id="PF00497">
    <property type="entry name" value="SBP_bac_3"/>
    <property type="match status" value="1"/>
</dbReference>
<dbReference type="CDD" id="cd00130">
    <property type="entry name" value="PAS"/>
    <property type="match status" value="1"/>
</dbReference>
<dbReference type="InterPro" id="IPR003661">
    <property type="entry name" value="HisK_dim/P_dom"/>
</dbReference>
<dbReference type="Proteomes" id="UP000293296">
    <property type="component" value="Chromosome"/>
</dbReference>
<dbReference type="InterPro" id="IPR011006">
    <property type="entry name" value="CheY-like_superfamily"/>
</dbReference>
<evidence type="ECO:0000259" key="9">
    <source>
        <dbReference type="PROSITE" id="PS50110"/>
    </source>
</evidence>
<dbReference type="KEGG" id="dcb:C3Y92_00890"/>
<dbReference type="EMBL" id="CP026538">
    <property type="protein sequence ID" value="QAZ65871.1"/>
    <property type="molecule type" value="Genomic_DNA"/>
</dbReference>
<protein>
    <recommendedName>
        <fullName evidence="2">histidine kinase</fullName>
        <ecNumber evidence="2">2.7.13.3</ecNumber>
    </recommendedName>
</protein>
<dbReference type="CDD" id="cd16922">
    <property type="entry name" value="HATPase_EvgS-ArcB-TorS-like"/>
    <property type="match status" value="1"/>
</dbReference>
<dbReference type="SMART" id="SM00388">
    <property type="entry name" value="HisKA"/>
    <property type="match status" value="1"/>
</dbReference>
<dbReference type="InterPro" id="IPR035965">
    <property type="entry name" value="PAS-like_dom_sf"/>
</dbReference>
<dbReference type="InterPro" id="IPR000014">
    <property type="entry name" value="PAS"/>
</dbReference>
<dbReference type="CDD" id="cd01007">
    <property type="entry name" value="PBP2_BvgS_HisK_like"/>
    <property type="match status" value="1"/>
</dbReference>
<evidence type="ECO:0000256" key="1">
    <source>
        <dbReference type="ARBA" id="ARBA00000085"/>
    </source>
</evidence>
<dbReference type="Pfam" id="PF02518">
    <property type="entry name" value="HATPase_c"/>
    <property type="match status" value="1"/>
</dbReference>
<feature type="domain" description="Response regulatory" evidence="9">
    <location>
        <begin position="833"/>
        <end position="952"/>
    </location>
</feature>
<dbReference type="Gene3D" id="3.30.450.20">
    <property type="entry name" value="PAS domain"/>
    <property type="match status" value="2"/>
</dbReference>
<comment type="catalytic activity">
    <reaction evidence="1">
        <text>ATP + protein L-histidine = ADP + protein N-phospho-L-histidine.</text>
        <dbReference type="EC" id="2.7.13.3"/>
    </reaction>
</comment>
<dbReference type="SUPFAM" id="SSF52172">
    <property type="entry name" value="CheY-like"/>
    <property type="match status" value="1"/>
</dbReference>
<dbReference type="SUPFAM" id="SSF55785">
    <property type="entry name" value="PYP-like sensor domain (PAS domain)"/>
    <property type="match status" value="2"/>
</dbReference>
<dbReference type="GO" id="GO:0000155">
    <property type="term" value="F:phosphorelay sensor kinase activity"/>
    <property type="evidence" value="ECO:0007669"/>
    <property type="project" value="InterPro"/>
</dbReference>
<dbReference type="InterPro" id="IPR036890">
    <property type="entry name" value="HATPase_C_sf"/>
</dbReference>
<accession>A0A4P6HFE3</accession>
<evidence type="ECO:0000256" key="3">
    <source>
        <dbReference type="ARBA" id="ARBA00022553"/>
    </source>
</evidence>
<keyword evidence="5" id="KW-0418">Kinase</keyword>
<evidence type="ECO:0000256" key="6">
    <source>
        <dbReference type="PROSITE-ProRule" id="PRU00169"/>
    </source>
</evidence>
<dbReference type="InterPro" id="IPR005467">
    <property type="entry name" value="His_kinase_dom"/>
</dbReference>
<dbReference type="SMART" id="SM00387">
    <property type="entry name" value="HATPase_c"/>
    <property type="match status" value="1"/>
</dbReference>
<feature type="domain" description="Histidine kinase" evidence="8">
    <location>
        <begin position="586"/>
        <end position="807"/>
    </location>
</feature>
<dbReference type="SUPFAM" id="SSF55874">
    <property type="entry name" value="ATPase domain of HSP90 chaperone/DNA topoisomerase II/histidine kinase"/>
    <property type="match status" value="1"/>
</dbReference>
<keyword evidence="4" id="KW-0808">Transferase</keyword>
<dbReference type="InterPro" id="IPR004358">
    <property type="entry name" value="Sig_transdc_His_kin-like_C"/>
</dbReference>
<keyword evidence="12" id="KW-1185">Reference proteome</keyword>
<dbReference type="Gene3D" id="3.40.50.2300">
    <property type="match status" value="1"/>
</dbReference>
<keyword evidence="7" id="KW-0732">Signal</keyword>
<dbReference type="PROSITE" id="PS50110">
    <property type="entry name" value="RESPONSE_REGULATORY"/>
    <property type="match status" value="1"/>
</dbReference>
<dbReference type="PANTHER" id="PTHR43047:SF64">
    <property type="entry name" value="HISTIDINE KINASE CONTAINING CHEY-HOMOLOGOUS RECEIVER DOMAIN AND PAS DOMAIN-RELATED"/>
    <property type="match status" value="1"/>
</dbReference>
<evidence type="ECO:0000256" key="7">
    <source>
        <dbReference type="SAM" id="SignalP"/>
    </source>
</evidence>
<dbReference type="PANTHER" id="PTHR43047">
    <property type="entry name" value="TWO-COMPONENT HISTIDINE PROTEIN KINASE"/>
    <property type="match status" value="1"/>
</dbReference>
<dbReference type="NCBIfam" id="TIGR00229">
    <property type="entry name" value="sensory_box"/>
    <property type="match status" value="2"/>
</dbReference>
<keyword evidence="3 6" id="KW-0597">Phosphoprotein</keyword>
<dbReference type="InterPro" id="IPR013656">
    <property type="entry name" value="PAS_4"/>
</dbReference>
<dbReference type="CDD" id="cd00082">
    <property type="entry name" value="HisKA"/>
    <property type="match status" value="1"/>
</dbReference>
<reference evidence="11 12" key="1">
    <citation type="submission" date="2018-02" db="EMBL/GenBank/DDBJ databases">
        <title>Genome sequence of Desulfovibrio carbinolicus DSM 3852.</title>
        <authorList>
            <person name="Wilbanks E."/>
            <person name="Skennerton C.T."/>
            <person name="Orphan V.J."/>
        </authorList>
    </citation>
    <scope>NUCLEOTIDE SEQUENCE [LARGE SCALE GENOMIC DNA]</scope>
    <source>
        <strain evidence="11 12">DSM 3852</strain>
    </source>
</reference>
<evidence type="ECO:0000259" key="8">
    <source>
        <dbReference type="PROSITE" id="PS50109"/>
    </source>
</evidence>
<sequence length="977" mass="106407">MTRAVLRLGLVLAVLALGQPAWAREPAPPLPRPALTEAEQAYLAARPELRVGVGQGQIPFQDVVTSPQGHPRYVGLAADYLETLSAMLGVALEPSFGISYARALELAQTGGIDLFACITDTPARRAYLHMTTPYASQPYAMITRAGSDAVWSVPDLAGRVVAVSPSFVAYERLQQEYPDLRARFEFKRNAPETLQAVAEGQADACFLNVVAATSIIREYGLTNLRITAVMAWPDNALCMASPDPVLAGIIQKALDAIPVDRRIALAARWYDAGSLPAKSYVRPVQLWLAAGAVALVALSVWWWRRLRREVARREATERDLCRHRETLEAVLNATTDAILVLDEAYHVVMVNRTGAERFGLAVEAMLGQGILELTDAPVAASRRQHYRQAQATGRPVRFADKRAGRVYENTIYPIPALAGDRPRLAIYARDVTEQIAADQAVRQSQERLANIFRLSPVVVTVTTLPDGRLLDVNEAFSAYSGFSREEVIDRSPAELGLWVHPGDRDRIFRAVERDGQVRNLELSMRMRNGRLTTFLLSCTPMEAYGRHCLLSVLVDISGRKTMEEALRLAKESAEAANKAKSRFLSTMSHEIRTPMNTILGMVDVLRGTELSSRQQEFLRTLEVAGESLMALLTDILELSKIESGVLELAETAYDPLELAGQVVALLSPQAQAKGLTLRLEAAKDAPRQAVGDPDRIRQILINLVGNAIKFTAAGEVALKLSLLPARLSREELLFAVSDTGIGIPPEKREAIFKPFTQVDSSTTRAYGGIGLGLAICALLVDGMNGRLWLESEPGAGSIFYCALPRDAGIARPTPAPAPAPARAVQARPPAGRRLLIVEDSEPNRQIYEAFLEDLPLAVTYAHTGTQALERVERGMYDAIVMDIQLPDIDGLTVIQEIRRREAAAGRPPCPILVVTAFAFREESGRAAEAGASDLLTKPIQKNVFLAAVARLLGEGSLATAAPSQAWTASDDSGYIGH</sequence>
<dbReference type="Pfam" id="PF13426">
    <property type="entry name" value="PAS_9"/>
    <property type="match status" value="1"/>
</dbReference>
<dbReference type="PRINTS" id="PR00344">
    <property type="entry name" value="BCTRLSENSOR"/>
</dbReference>
<dbReference type="SMART" id="SM00448">
    <property type="entry name" value="REC"/>
    <property type="match status" value="1"/>
</dbReference>
<proteinExistence type="predicted"/>
<gene>
    <name evidence="11" type="ORF">C3Y92_00890</name>
</gene>